<dbReference type="GO" id="GO:0042597">
    <property type="term" value="C:periplasmic space"/>
    <property type="evidence" value="ECO:0007669"/>
    <property type="project" value="UniProtKB-SubCell"/>
</dbReference>
<evidence type="ECO:0000256" key="12">
    <source>
        <dbReference type="ARBA" id="ARBA00031077"/>
    </source>
</evidence>
<dbReference type="PANTHER" id="PTHR42838:SF2">
    <property type="entry name" value="NITROUS-OXIDE REDUCTASE"/>
    <property type="match status" value="1"/>
</dbReference>
<comment type="similarity">
    <text evidence="6">Belongs to the NosZ family.</text>
</comment>
<dbReference type="InterPro" id="IPR051403">
    <property type="entry name" value="NosZ/Cyto_c_oxidase_sub2"/>
</dbReference>
<dbReference type="PATRIC" id="fig|158899.10.peg.2283"/>
<evidence type="ECO:0000256" key="10">
    <source>
        <dbReference type="ARBA" id="ARBA00022723"/>
    </source>
</evidence>
<keyword evidence="11" id="KW-0186">Copper</keyword>
<dbReference type="GO" id="GO:0019333">
    <property type="term" value="P:denitrification pathway"/>
    <property type="evidence" value="ECO:0007669"/>
    <property type="project" value="UniProtKB-UniPathway"/>
</dbReference>
<dbReference type="CDD" id="cd13842">
    <property type="entry name" value="CuRO_HCO_II_like"/>
    <property type="match status" value="1"/>
</dbReference>
<evidence type="ECO:0000256" key="6">
    <source>
        <dbReference type="ARBA" id="ARBA00010372"/>
    </source>
</evidence>
<reference evidence="17 18" key="1">
    <citation type="submission" date="2015-11" db="EMBL/GenBank/DDBJ databases">
        <title>Exploring the genomic traits of fungus-feeding bacterial genus Collimonas.</title>
        <authorList>
            <person name="Song C."/>
            <person name="Schmidt R."/>
            <person name="de Jager V."/>
            <person name="Krzyzanowska D."/>
            <person name="Jongedijk E."/>
            <person name="Cankar K."/>
            <person name="Beekwilder J."/>
            <person name="van Veen A."/>
            <person name="de Boer W."/>
            <person name="van Veen J.A."/>
            <person name="Garbeva P."/>
        </authorList>
    </citation>
    <scope>NUCLEOTIDE SEQUENCE [LARGE SCALE GENOMIC DNA]</scope>
    <source>
        <strain evidence="17 18">Ter6</strain>
    </source>
</reference>
<keyword evidence="15" id="KW-0732">Signal</keyword>
<dbReference type="SUPFAM" id="SSF49503">
    <property type="entry name" value="Cupredoxins"/>
    <property type="match status" value="1"/>
</dbReference>
<evidence type="ECO:0000256" key="14">
    <source>
        <dbReference type="ARBA" id="ARBA00049555"/>
    </source>
</evidence>
<dbReference type="GO" id="GO:0016020">
    <property type="term" value="C:membrane"/>
    <property type="evidence" value="ECO:0007669"/>
    <property type="project" value="InterPro"/>
</dbReference>
<accession>A0A127PAV6</accession>
<evidence type="ECO:0000256" key="15">
    <source>
        <dbReference type="SAM" id="SignalP"/>
    </source>
</evidence>
<dbReference type="Proteomes" id="UP000072421">
    <property type="component" value="Chromosome"/>
</dbReference>
<dbReference type="EC" id="1.7.2.4" evidence="8"/>
<comment type="pathway">
    <text evidence="4">Nitrogen metabolism; nitrate reduction (denitrification); dinitrogen from nitrate: step 4/4.</text>
</comment>
<evidence type="ECO:0000256" key="2">
    <source>
        <dbReference type="ARBA" id="ARBA00003034"/>
    </source>
</evidence>
<evidence type="ECO:0000256" key="4">
    <source>
        <dbReference type="ARBA" id="ARBA00004779"/>
    </source>
</evidence>
<comment type="cofactor">
    <cofactor evidence="1">
        <name>Ca(2+)</name>
        <dbReference type="ChEBI" id="CHEBI:29108"/>
    </cofactor>
</comment>
<evidence type="ECO:0000313" key="17">
    <source>
        <dbReference type="EMBL" id="AMO94969.1"/>
    </source>
</evidence>
<evidence type="ECO:0000256" key="5">
    <source>
        <dbReference type="ARBA" id="ARBA00006790"/>
    </source>
</evidence>
<evidence type="ECO:0000256" key="11">
    <source>
        <dbReference type="ARBA" id="ARBA00023008"/>
    </source>
</evidence>
<keyword evidence="10" id="KW-0479">Metal-binding</keyword>
<comment type="catalytic activity">
    <reaction evidence="14">
        <text>N2 + 2 Fe(III)-[cytochrome c] + H2O = nitrous oxide + 2 Fe(II)-[cytochrome c] + 2 H(+)</text>
        <dbReference type="Rhea" id="RHEA:43108"/>
        <dbReference type="Rhea" id="RHEA-COMP:10350"/>
        <dbReference type="Rhea" id="RHEA-COMP:14399"/>
        <dbReference type="ChEBI" id="CHEBI:15377"/>
        <dbReference type="ChEBI" id="CHEBI:15378"/>
        <dbReference type="ChEBI" id="CHEBI:17045"/>
        <dbReference type="ChEBI" id="CHEBI:17997"/>
        <dbReference type="ChEBI" id="CHEBI:29033"/>
        <dbReference type="ChEBI" id="CHEBI:29034"/>
        <dbReference type="EC" id="1.7.2.4"/>
    </reaction>
</comment>
<evidence type="ECO:0000256" key="3">
    <source>
        <dbReference type="ARBA" id="ARBA00004418"/>
    </source>
</evidence>
<dbReference type="Pfam" id="PF13473">
    <property type="entry name" value="Cupredoxin_1"/>
    <property type="match status" value="1"/>
</dbReference>
<dbReference type="PROSITE" id="PS51318">
    <property type="entry name" value="TAT"/>
    <property type="match status" value="1"/>
</dbReference>
<evidence type="ECO:0000256" key="7">
    <source>
        <dbReference type="ARBA" id="ARBA00011738"/>
    </source>
</evidence>
<dbReference type="InterPro" id="IPR028096">
    <property type="entry name" value="EfeO_Cupredoxin"/>
</dbReference>
<dbReference type="OrthoDB" id="9759695at2"/>
<sequence>MTMTINHKRRLLLAGVGAGGLALSAAAVTAQNQERVIKVVAKKFDFTPGEIRLKKNQPVTLEFTTLDVVMGFALPDFGVRTDILPGTTARIRFTPDKAGQFPFHCDIFCGSGHESMTGTVIVT</sequence>
<evidence type="ECO:0000256" key="8">
    <source>
        <dbReference type="ARBA" id="ARBA00011896"/>
    </source>
</evidence>
<feature type="signal peptide" evidence="15">
    <location>
        <begin position="1"/>
        <end position="30"/>
    </location>
</feature>
<dbReference type="InterPro" id="IPR002429">
    <property type="entry name" value="CcO_II-like_C"/>
</dbReference>
<dbReference type="PROSITE" id="PS50857">
    <property type="entry name" value="COX2_CUA"/>
    <property type="match status" value="1"/>
</dbReference>
<comment type="function">
    <text evidence="2">Nitrous-oxide reductase is part of a bacterial respiratory system which is activated under anaerobic conditions in the presence of nitrate or nitrous oxide.</text>
</comment>
<proteinExistence type="inferred from homology"/>
<evidence type="ECO:0000256" key="9">
    <source>
        <dbReference type="ARBA" id="ARBA00016560"/>
    </source>
</evidence>
<organism evidence="17">
    <name type="scientific">Collimonas fungivorans</name>
    <dbReference type="NCBI Taxonomy" id="158899"/>
    <lineage>
        <taxon>Bacteria</taxon>
        <taxon>Pseudomonadati</taxon>
        <taxon>Pseudomonadota</taxon>
        <taxon>Betaproteobacteria</taxon>
        <taxon>Burkholderiales</taxon>
        <taxon>Oxalobacteraceae</taxon>
        <taxon>Collimonas</taxon>
    </lineage>
</organism>
<name>A0A127PAV6_9BURK</name>
<comment type="similarity">
    <text evidence="5">In the C-terminal section; belongs to the cytochrome c oxidase subunit 2 family.</text>
</comment>
<dbReference type="Gene3D" id="2.60.40.420">
    <property type="entry name" value="Cupredoxins - blue copper proteins"/>
    <property type="match status" value="1"/>
</dbReference>
<evidence type="ECO:0000313" key="18">
    <source>
        <dbReference type="Proteomes" id="UP000072421"/>
    </source>
</evidence>
<comment type="subcellular location">
    <subcellularLocation>
        <location evidence="3">Periplasm</location>
    </subcellularLocation>
</comment>
<protein>
    <recommendedName>
        <fullName evidence="9">Nitrous-oxide reductase</fullName>
        <ecNumber evidence="8">1.7.2.4</ecNumber>
    </recommendedName>
    <alternativeName>
        <fullName evidence="12">N(2)OR</fullName>
    </alternativeName>
    <alternativeName>
        <fullName evidence="13">N2O reductase</fullName>
    </alternativeName>
</protein>
<feature type="chain" id="PRO_5007276803" description="Nitrous-oxide reductase" evidence="15">
    <location>
        <begin position="31"/>
        <end position="123"/>
    </location>
</feature>
<evidence type="ECO:0000256" key="1">
    <source>
        <dbReference type="ARBA" id="ARBA00001913"/>
    </source>
</evidence>
<dbReference type="EMBL" id="CP013232">
    <property type="protein sequence ID" value="AMO94969.1"/>
    <property type="molecule type" value="Genomic_DNA"/>
</dbReference>
<evidence type="ECO:0000256" key="13">
    <source>
        <dbReference type="ARBA" id="ARBA00032847"/>
    </source>
</evidence>
<dbReference type="GO" id="GO:0004129">
    <property type="term" value="F:cytochrome-c oxidase activity"/>
    <property type="evidence" value="ECO:0007669"/>
    <property type="project" value="InterPro"/>
</dbReference>
<dbReference type="PANTHER" id="PTHR42838">
    <property type="entry name" value="CYTOCHROME C OXIDASE SUBUNIT II"/>
    <property type="match status" value="1"/>
</dbReference>
<dbReference type="AlphaFoldDB" id="A0A127PAV6"/>
<dbReference type="UniPathway" id="UPA00652">
    <property type="reaction ID" value="UER00709"/>
</dbReference>
<dbReference type="GO" id="GO:0050304">
    <property type="term" value="F:nitrous-oxide reductase activity"/>
    <property type="evidence" value="ECO:0007669"/>
    <property type="project" value="UniProtKB-EC"/>
</dbReference>
<evidence type="ECO:0000259" key="16">
    <source>
        <dbReference type="PROSITE" id="PS50857"/>
    </source>
</evidence>
<dbReference type="GO" id="GO:0005507">
    <property type="term" value="F:copper ion binding"/>
    <property type="evidence" value="ECO:0007669"/>
    <property type="project" value="InterPro"/>
</dbReference>
<dbReference type="InterPro" id="IPR006311">
    <property type="entry name" value="TAT_signal"/>
</dbReference>
<comment type="subunit">
    <text evidence="7">Homodimer.</text>
</comment>
<dbReference type="InterPro" id="IPR008972">
    <property type="entry name" value="Cupredoxin"/>
</dbReference>
<gene>
    <name evidence="17" type="ORF">CFter6_2286</name>
</gene>
<feature type="domain" description="Cytochrome oxidase subunit II copper A binding" evidence="16">
    <location>
        <begin position="32"/>
        <end position="123"/>
    </location>
</feature>